<proteinExistence type="predicted"/>
<keyword evidence="1" id="KW-1133">Transmembrane helix</keyword>
<evidence type="ECO:0000256" key="1">
    <source>
        <dbReference type="SAM" id="Phobius"/>
    </source>
</evidence>
<keyword evidence="1" id="KW-0472">Membrane</keyword>
<dbReference type="Proteomes" id="UP000306187">
    <property type="component" value="Segment"/>
</dbReference>
<keyword evidence="3" id="KW-1185">Reference proteome</keyword>
<name>A0A4Y5FIA1_9CAUD</name>
<feature type="transmembrane region" description="Helical" evidence="1">
    <location>
        <begin position="91"/>
        <end position="112"/>
    </location>
</feature>
<keyword evidence="1" id="KW-0812">Transmembrane</keyword>
<protein>
    <submittedName>
        <fullName evidence="2">Uncharacterized protein</fullName>
    </submittedName>
</protein>
<gene>
    <name evidence="2" type="ORF">SAC12B_0015</name>
</gene>
<feature type="transmembrane region" description="Helical" evidence="1">
    <location>
        <begin position="124"/>
        <end position="146"/>
    </location>
</feature>
<organism evidence="2 3">
    <name type="scientific">Lactobacillus phage SAC12B</name>
    <dbReference type="NCBI Taxonomy" id="2510941"/>
    <lineage>
        <taxon>Viruses</taxon>
        <taxon>Duplodnaviria</taxon>
        <taxon>Heunggongvirae</taxon>
        <taxon>Uroviricota</taxon>
        <taxon>Caudoviricetes</taxon>
        <taxon>Herelleviridae</taxon>
        <taxon>Tybeckvirus</taxon>
        <taxon>Tybeckvirus SAC12B</taxon>
    </lineage>
</organism>
<reference evidence="2" key="1">
    <citation type="submission" date="2019-02" db="EMBL/GenBank/DDBJ databases">
        <title>Isolation of virulent Lactobacillus brevis phages.</title>
        <authorList>
            <person name="Feyereisen M."/>
            <person name="Mahony J."/>
            <person name="O'Sullivan T."/>
            <person name="van Sinderen D."/>
        </authorList>
    </citation>
    <scope>NUCLEOTIDE SEQUENCE [LARGE SCALE GENOMIC DNA]</scope>
</reference>
<accession>A0A4Y5FIA1</accession>
<feature type="transmembrane region" description="Helical" evidence="1">
    <location>
        <begin position="59"/>
        <end position="79"/>
    </location>
</feature>
<dbReference type="EMBL" id="MK504446">
    <property type="protein sequence ID" value="QBJ03804.1"/>
    <property type="molecule type" value="Genomic_DNA"/>
</dbReference>
<evidence type="ECO:0000313" key="3">
    <source>
        <dbReference type="Proteomes" id="UP000306187"/>
    </source>
</evidence>
<evidence type="ECO:0000313" key="2">
    <source>
        <dbReference type="EMBL" id="QBJ03804.1"/>
    </source>
</evidence>
<sequence>MIKIIAGLLLIFGIWGLYKEISYFYKWAKTGEYHEGYSVTQELEKQLVDNNIPKEYKNYLYIVGSSFSVFILLLAYVTTGFYVKHQGIFEITAVISLGYVTMTYFIEILGILKESSNLSGNKRLIWDLGSVFFEIIVFVLVPISVLSM</sequence>